<evidence type="ECO:0000256" key="1">
    <source>
        <dbReference type="SAM" id="Phobius"/>
    </source>
</evidence>
<dbReference type="Proteomes" id="UP000037069">
    <property type="component" value="Unassembled WGS sequence"/>
</dbReference>
<sequence length="151" mass="16399">MSHFYCGGPPTPIVRLLVLKTKSALFLLNDLHIFLIAASAFSPCSITLIFFSNKPPALFVFLSLLMKKGGVEVPFETKMAEQMSTQYATITIISWFSSSTSDDDVDDDGDVAVVAAFSFSLFTARLLMLLGVENCVVVAVVLPFKFLASSS</sequence>
<keyword evidence="1" id="KW-0812">Transmembrane</keyword>
<keyword evidence="1" id="KW-1133">Transmembrane helix</keyword>
<accession>A0A0L0CH81</accession>
<evidence type="ECO:0000313" key="2">
    <source>
        <dbReference type="EMBL" id="KNC30844.1"/>
    </source>
</evidence>
<name>A0A0L0CH81_LUCCU</name>
<gene>
    <name evidence="2" type="ORF">FF38_01576</name>
</gene>
<feature type="transmembrane region" description="Helical" evidence="1">
    <location>
        <begin position="31"/>
        <end position="51"/>
    </location>
</feature>
<reference evidence="2 3" key="1">
    <citation type="journal article" date="2015" name="Nat. Commun.">
        <title>Lucilia cuprina genome unlocks parasitic fly biology to underpin future interventions.</title>
        <authorList>
            <person name="Anstead C.A."/>
            <person name="Korhonen P.K."/>
            <person name="Young N.D."/>
            <person name="Hall R.S."/>
            <person name="Jex A.R."/>
            <person name="Murali S.C."/>
            <person name="Hughes D.S."/>
            <person name="Lee S.F."/>
            <person name="Perry T."/>
            <person name="Stroehlein A.J."/>
            <person name="Ansell B.R."/>
            <person name="Breugelmans B."/>
            <person name="Hofmann A."/>
            <person name="Qu J."/>
            <person name="Dugan S."/>
            <person name="Lee S.L."/>
            <person name="Chao H."/>
            <person name="Dinh H."/>
            <person name="Han Y."/>
            <person name="Doddapaneni H.V."/>
            <person name="Worley K.C."/>
            <person name="Muzny D.M."/>
            <person name="Ioannidis P."/>
            <person name="Waterhouse R.M."/>
            <person name="Zdobnov E.M."/>
            <person name="James P.J."/>
            <person name="Bagnall N.H."/>
            <person name="Kotze A.C."/>
            <person name="Gibbs R.A."/>
            <person name="Richards S."/>
            <person name="Batterham P."/>
            <person name="Gasser R.B."/>
        </authorList>
    </citation>
    <scope>NUCLEOTIDE SEQUENCE [LARGE SCALE GENOMIC DNA]</scope>
    <source>
        <strain evidence="2 3">LS</strain>
        <tissue evidence="2">Full body</tissue>
    </source>
</reference>
<organism evidence="2 3">
    <name type="scientific">Lucilia cuprina</name>
    <name type="common">Green bottle fly</name>
    <name type="synonym">Australian sheep blowfly</name>
    <dbReference type="NCBI Taxonomy" id="7375"/>
    <lineage>
        <taxon>Eukaryota</taxon>
        <taxon>Metazoa</taxon>
        <taxon>Ecdysozoa</taxon>
        <taxon>Arthropoda</taxon>
        <taxon>Hexapoda</taxon>
        <taxon>Insecta</taxon>
        <taxon>Pterygota</taxon>
        <taxon>Neoptera</taxon>
        <taxon>Endopterygota</taxon>
        <taxon>Diptera</taxon>
        <taxon>Brachycera</taxon>
        <taxon>Muscomorpha</taxon>
        <taxon>Oestroidea</taxon>
        <taxon>Calliphoridae</taxon>
        <taxon>Luciliinae</taxon>
        <taxon>Lucilia</taxon>
    </lineage>
</organism>
<keyword evidence="1" id="KW-0472">Membrane</keyword>
<proteinExistence type="predicted"/>
<dbReference type="EMBL" id="JRES01000487">
    <property type="protein sequence ID" value="KNC30844.1"/>
    <property type="molecule type" value="Genomic_DNA"/>
</dbReference>
<keyword evidence="3" id="KW-1185">Reference proteome</keyword>
<evidence type="ECO:0000313" key="3">
    <source>
        <dbReference type="Proteomes" id="UP000037069"/>
    </source>
</evidence>
<dbReference type="AlphaFoldDB" id="A0A0L0CH81"/>
<comment type="caution">
    <text evidence="2">The sequence shown here is derived from an EMBL/GenBank/DDBJ whole genome shotgun (WGS) entry which is preliminary data.</text>
</comment>
<feature type="transmembrane region" description="Helical" evidence="1">
    <location>
        <begin position="126"/>
        <end position="148"/>
    </location>
</feature>
<protein>
    <submittedName>
        <fullName evidence="2">Uncharacterized protein</fullName>
    </submittedName>
</protein>